<protein>
    <submittedName>
        <fullName evidence="1">Uncharacterized protein</fullName>
    </submittedName>
</protein>
<gene>
    <name evidence="1" type="ORF">PS1_0157</name>
</gene>
<dbReference type="EMBL" id="MN032614">
    <property type="protein sequence ID" value="QDJ96668.1"/>
    <property type="molecule type" value="Genomic_DNA"/>
</dbReference>
<accession>A0A514TUG8</accession>
<name>A0A514TUG8_9CAUD</name>
<keyword evidence="2" id="KW-1185">Reference proteome</keyword>
<evidence type="ECO:0000313" key="2">
    <source>
        <dbReference type="Proteomes" id="UP000317703"/>
    </source>
</evidence>
<proteinExistence type="predicted"/>
<dbReference type="Proteomes" id="UP000317703">
    <property type="component" value="Segment"/>
</dbReference>
<reference evidence="1" key="1">
    <citation type="submission" date="2019-06" db="EMBL/GenBank/DDBJ databases">
        <title>Complete genome sequence of Aeromonas hydrophila bacteriophage PS1.</title>
        <authorList>
            <person name="Rai S."/>
            <person name="Tyagi A."/>
            <person name="Kumar N."/>
            <person name="Singh N."/>
        </authorList>
    </citation>
    <scope>NUCLEOTIDE SEQUENCE [LARGE SCALE GENOMIC DNA]</scope>
</reference>
<sequence length="130" mass="14879">MSTISANVFNRIVDSIISAGGVGFWVEDDLLRNLKQRNLLQFWQTSNHRPELSIESPKAKLEFRLVNPRNHEWSFTISSQTGMRKSVSLTWMGNLSNPKTNHEQGKLLRSEIGLVLRQFLVQSGIKFIPN</sequence>
<evidence type="ECO:0000313" key="1">
    <source>
        <dbReference type="EMBL" id="QDJ96668.1"/>
    </source>
</evidence>
<organism evidence="1 2">
    <name type="scientific">Aeromonas phage PS1</name>
    <dbReference type="NCBI Taxonomy" id="2591406"/>
    <lineage>
        <taxon>Viruses</taxon>
        <taxon>Duplodnaviria</taxon>
        <taxon>Heunggongvirae</taxon>
        <taxon>Uroviricota</taxon>
        <taxon>Caudoviricetes</taxon>
        <taxon>Chimalliviridae</taxon>
        <taxon>Ferozepurvirus</taxon>
        <taxon>Ferozepurvirus PS1</taxon>
    </lineage>
</organism>